<protein>
    <submittedName>
        <fullName evidence="1">Uncharacterized protein</fullName>
    </submittedName>
</protein>
<dbReference type="EMBL" id="HACG01036280">
    <property type="protein sequence ID" value="CEK83145.1"/>
    <property type="molecule type" value="Transcribed_RNA"/>
</dbReference>
<gene>
    <name evidence="1" type="primary">ORF135433</name>
</gene>
<proteinExistence type="predicted"/>
<organism evidence="1">
    <name type="scientific">Arion vulgaris</name>
    <dbReference type="NCBI Taxonomy" id="1028688"/>
    <lineage>
        <taxon>Eukaryota</taxon>
        <taxon>Metazoa</taxon>
        <taxon>Spiralia</taxon>
        <taxon>Lophotrochozoa</taxon>
        <taxon>Mollusca</taxon>
        <taxon>Gastropoda</taxon>
        <taxon>Heterobranchia</taxon>
        <taxon>Euthyneura</taxon>
        <taxon>Panpulmonata</taxon>
        <taxon>Eupulmonata</taxon>
        <taxon>Stylommatophora</taxon>
        <taxon>Helicina</taxon>
        <taxon>Arionoidea</taxon>
        <taxon>Arionidae</taxon>
        <taxon>Arion</taxon>
    </lineage>
</organism>
<name>A0A0B7ATB6_9EUPU</name>
<evidence type="ECO:0000313" key="1">
    <source>
        <dbReference type="EMBL" id="CEK83145.1"/>
    </source>
</evidence>
<reference evidence="1" key="1">
    <citation type="submission" date="2014-12" db="EMBL/GenBank/DDBJ databases">
        <title>Insight into the proteome of Arion vulgaris.</title>
        <authorList>
            <person name="Aradska J."/>
            <person name="Bulat T."/>
            <person name="Smidak R."/>
            <person name="Sarate P."/>
            <person name="Gangsoo J."/>
            <person name="Sialana F."/>
            <person name="Bilban M."/>
            <person name="Lubec G."/>
        </authorList>
    </citation>
    <scope>NUCLEOTIDE SEQUENCE</scope>
    <source>
        <tissue evidence="1">Skin</tissue>
    </source>
</reference>
<sequence length="89" mass="9906">MNQQAMLTTTLLLAGTPISYRLKDRGQTKCDLLVLQFGGLGKGLTTHSCKKYCVKKTGDTYVASGEENEANQNNWGNKVERLWPDVENN</sequence>
<dbReference type="AlphaFoldDB" id="A0A0B7ATB6"/>
<accession>A0A0B7ATB6</accession>